<evidence type="ECO:0000256" key="2">
    <source>
        <dbReference type="ARBA" id="ARBA00023180"/>
    </source>
</evidence>
<dbReference type="SMART" id="SM00256">
    <property type="entry name" value="FBOX"/>
    <property type="match status" value="1"/>
</dbReference>
<dbReference type="SUPFAM" id="SSF49363">
    <property type="entry name" value="Purple acid phosphatase, N-terminal domain"/>
    <property type="match status" value="1"/>
</dbReference>
<dbReference type="Gene3D" id="2.60.40.380">
    <property type="entry name" value="Purple acid phosphatase-like, N-terminal"/>
    <property type="match status" value="1"/>
</dbReference>
<dbReference type="CDD" id="cd00839">
    <property type="entry name" value="MPP_PAPs"/>
    <property type="match status" value="1"/>
</dbReference>
<dbReference type="InterPro" id="IPR008963">
    <property type="entry name" value="Purple_acid_Pase-like_N"/>
</dbReference>
<evidence type="ECO:0000259" key="4">
    <source>
        <dbReference type="SMART" id="SM00256"/>
    </source>
</evidence>
<keyword evidence="2" id="KW-0325">Glycoprotein</keyword>
<dbReference type="InterPro" id="IPR015914">
    <property type="entry name" value="PAPs_N"/>
</dbReference>
<dbReference type="InterPro" id="IPR001810">
    <property type="entry name" value="F-box_dom"/>
</dbReference>
<dbReference type="VEuPathDB" id="VectorBase:CSON014154"/>
<dbReference type="AlphaFoldDB" id="A0A336M9R1"/>
<dbReference type="GO" id="GO:0003993">
    <property type="term" value="F:acid phosphatase activity"/>
    <property type="evidence" value="ECO:0007669"/>
    <property type="project" value="UniProtKB-EC"/>
</dbReference>
<dbReference type="PANTHER" id="PTHR45867:SF3">
    <property type="entry name" value="ACID PHOSPHATASE TYPE 7"/>
    <property type="match status" value="1"/>
</dbReference>
<reference evidence="5" key="1">
    <citation type="submission" date="2018-07" db="EMBL/GenBank/DDBJ databases">
        <authorList>
            <person name="Quirk P.G."/>
            <person name="Krulwich T.A."/>
        </authorList>
    </citation>
    <scope>NUCLEOTIDE SEQUENCE</scope>
</reference>
<dbReference type="SUPFAM" id="SSF56300">
    <property type="entry name" value="Metallo-dependent phosphatases"/>
    <property type="match status" value="1"/>
</dbReference>
<keyword evidence="3" id="KW-0378">Hydrolase</keyword>
<comment type="similarity">
    <text evidence="3">Belongs to the metallophosphoesterase superfamily. Purple acid phosphatase family.</text>
</comment>
<comment type="catalytic activity">
    <reaction evidence="3">
        <text>a phosphate monoester + H2O = an alcohol + phosphate</text>
        <dbReference type="Rhea" id="RHEA:15017"/>
        <dbReference type="ChEBI" id="CHEBI:15377"/>
        <dbReference type="ChEBI" id="CHEBI:30879"/>
        <dbReference type="ChEBI" id="CHEBI:43474"/>
        <dbReference type="ChEBI" id="CHEBI:67140"/>
        <dbReference type="EC" id="3.1.3.2"/>
    </reaction>
</comment>
<dbReference type="SUPFAM" id="SSF81383">
    <property type="entry name" value="F-box domain"/>
    <property type="match status" value="1"/>
</dbReference>
<dbReference type="Pfam" id="PF00646">
    <property type="entry name" value="F-box"/>
    <property type="match status" value="1"/>
</dbReference>
<gene>
    <name evidence="5" type="primary">CSON014154</name>
</gene>
<dbReference type="InterPro" id="IPR036047">
    <property type="entry name" value="F-box-like_dom_sf"/>
</dbReference>
<dbReference type="Pfam" id="PF14008">
    <property type="entry name" value="Metallophos_C"/>
    <property type="match status" value="1"/>
</dbReference>
<evidence type="ECO:0000313" key="5">
    <source>
        <dbReference type="EMBL" id="SSX27082.1"/>
    </source>
</evidence>
<organism evidence="5">
    <name type="scientific">Culicoides sonorensis</name>
    <name type="common">Biting midge</name>
    <dbReference type="NCBI Taxonomy" id="179676"/>
    <lineage>
        <taxon>Eukaryota</taxon>
        <taxon>Metazoa</taxon>
        <taxon>Ecdysozoa</taxon>
        <taxon>Arthropoda</taxon>
        <taxon>Hexapoda</taxon>
        <taxon>Insecta</taxon>
        <taxon>Pterygota</taxon>
        <taxon>Neoptera</taxon>
        <taxon>Endopterygota</taxon>
        <taxon>Diptera</taxon>
        <taxon>Nematocera</taxon>
        <taxon>Chironomoidea</taxon>
        <taxon>Ceratopogonidae</taxon>
        <taxon>Ceratopogoninae</taxon>
        <taxon>Culicoides</taxon>
        <taxon>Monoculicoides</taxon>
    </lineage>
</organism>
<dbReference type="Gene3D" id="1.20.1280.50">
    <property type="match status" value="1"/>
</dbReference>
<keyword evidence="1" id="KW-0732">Signal</keyword>
<dbReference type="EC" id="3.1.3.2" evidence="3"/>
<dbReference type="CDD" id="cd09917">
    <property type="entry name" value="F-box_SF"/>
    <property type="match status" value="1"/>
</dbReference>
<dbReference type="Gene3D" id="3.60.21.10">
    <property type="match status" value="1"/>
</dbReference>
<dbReference type="InterPro" id="IPR004843">
    <property type="entry name" value="Calcineurin-like_PHP"/>
</dbReference>
<accession>A0A336M9R1</accession>
<evidence type="ECO:0000256" key="3">
    <source>
        <dbReference type="RuleBase" id="RU361203"/>
    </source>
</evidence>
<proteinExistence type="inferred from homology"/>
<protein>
    <recommendedName>
        <fullName evidence="3">Purple acid phosphatase</fullName>
        <ecNumber evidence="3">3.1.3.2</ecNumber>
    </recommendedName>
</protein>
<sequence>MDELIDYSSNDSGFSTFSSNENLLLIPTISPEKKYPFSGKFFDGILGFEAKILVTDYDKNSIEVNLMRNFEEKDTWTVSVKADSFLEHPNISCVAFSQTTEWKFKLASNIDANTLEREIDGDLLILKARYKIVEEKIEDVYRKGQKRRNNEEFSTENIKRVRRTLDFDEDKENVEPGLLEEIDYKDDTGIAEFLPIEIITKILSFVDDTNQILQCRLVNHQWKNAVSLFHPLLALTIDKSFLTPAKYLNFMETFQNHEILPFTHINYEYFDVPNISEFRVLNFINERGKKIEFMSAALYFTEQNGKQHCDVLNWISNFKSLKFLRVNLSNYNRNIPLYHESADLSFIRNFQIIAHNFEELKDFQNYFNMCSSYGKVFKFQPEQVHLSFGESANEIVVTWSTFDDTHESNVVFGLHGDNEKQTVTGSSSLFVDGGESKHSQYIHRVTLSGLKPETRYTYVCGSDLGWSPIFSFKTPRLDSKWSPSVAIFGDMGNENAQSLAYLQRESEQDMYDAIIHVGDFAYDMDSENAAIGDEFMNQIQEIAAYVPYMVCAGNHEEKYNFSNYRSRFSMPGGTENMWFSFDLGPVHFISISTEVYYFLNYGLKGLVKQYNWLENDLKEATKPENRALRPWIIIFGHRPMYCSNGNSADCSNHETYTRVGLPVLNFGLEDMFYEHGVDVLIWAHEHSYERLFPLYNYQVKNGSLEAPYTNPKAPVYIITGSAGCDEGRTPFLWDQPYWSAFRSVDYGYTRLKAHNETHLYFEQVSVDKKGEVIDSFWIIKDRHMSYHELE</sequence>
<dbReference type="InterPro" id="IPR025733">
    <property type="entry name" value="PAPs_C"/>
</dbReference>
<dbReference type="InterPro" id="IPR029052">
    <property type="entry name" value="Metallo-depent_PP-like"/>
</dbReference>
<feature type="domain" description="F-box" evidence="4">
    <location>
        <begin position="194"/>
        <end position="235"/>
    </location>
</feature>
<dbReference type="GO" id="GO:0046872">
    <property type="term" value="F:metal ion binding"/>
    <property type="evidence" value="ECO:0007669"/>
    <property type="project" value="InterPro"/>
</dbReference>
<name>A0A336M9R1_CULSO</name>
<dbReference type="PANTHER" id="PTHR45867">
    <property type="entry name" value="PURPLE ACID PHOSPHATASE"/>
    <property type="match status" value="1"/>
</dbReference>
<dbReference type="Pfam" id="PF00149">
    <property type="entry name" value="Metallophos"/>
    <property type="match status" value="1"/>
</dbReference>
<dbReference type="EMBL" id="UFQT01000768">
    <property type="protein sequence ID" value="SSX27082.1"/>
    <property type="molecule type" value="Genomic_DNA"/>
</dbReference>
<evidence type="ECO:0000256" key="1">
    <source>
        <dbReference type="ARBA" id="ARBA00022729"/>
    </source>
</evidence>
<dbReference type="InterPro" id="IPR041792">
    <property type="entry name" value="MPP_PAP"/>
</dbReference>
<dbReference type="Pfam" id="PF16656">
    <property type="entry name" value="Pur_ac_phosph_N"/>
    <property type="match status" value="1"/>
</dbReference>